<dbReference type="PATRIC" id="fig|224013.5.peg.4430"/>
<reference evidence="2" key="1">
    <citation type="submission" date="2015-07" db="EMBL/GenBank/DDBJ databases">
        <title>Genome Of Nitrogen-Fixing Cyanobacterium Nostoc piscinale CENA21 From Solimoes/Amazon River Floodplain Sediments And Comparative Genomics To Uncover Biosynthetic Natural Products Potential.</title>
        <authorList>
            <person name="Leao T.F."/>
            <person name="Leao P.N."/>
            <person name="Guimaraes P.I."/>
            <person name="de Melo A.G.C."/>
            <person name="Ramos R.T.J."/>
            <person name="Silva A."/>
            <person name="Fiore M.F."/>
            <person name="Schneider M.P.C."/>
        </authorList>
    </citation>
    <scope>NUCLEOTIDE SEQUENCE [LARGE SCALE GENOMIC DNA]</scope>
    <source>
        <strain evidence="2">CENA21</strain>
    </source>
</reference>
<gene>
    <name evidence="1" type="ORF">ACX27_18500</name>
</gene>
<organism evidence="1 2">
    <name type="scientific">Nostoc piscinale CENA21</name>
    <dbReference type="NCBI Taxonomy" id="224013"/>
    <lineage>
        <taxon>Bacteria</taxon>
        <taxon>Bacillati</taxon>
        <taxon>Cyanobacteriota</taxon>
        <taxon>Cyanophyceae</taxon>
        <taxon>Nostocales</taxon>
        <taxon>Nostocaceae</taxon>
        <taxon>Nostoc</taxon>
    </lineage>
</organism>
<proteinExistence type="predicted"/>
<reference evidence="1 2" key="2">
    <citation type="journal article" date="2016" name="Genome Announc.">
        <title>Draft Genome Sequence of the N2-Fixing Cyanobacterium Nostoc piscinale CENA21, Isolated from the Brazilian Amazon Floodplain.</title>
        <authorList>
            <person name="Leao T."/>
            <person name="Guimaraes P.I."/>
            <person name="de Melo A.G."/>
            <person name="Ramos R.T."/>
            <person name="Leao P.N."/>
            <person name="Silva A."/>
            <person name="Fiore M.F."/>
            <person name="Schneider M.P."/>
        </authorList>
    </citation>
    <scope>NUCLEOTIDE SEQUENCE [LARGE SCALE GENOMIC DNA]</scope>
    <source>
        <strain evidence="1 2">CENA21</strain>
    </source>
</reference>
<sequence length="120" mass="13782">MSLKILESVDSSVVRDLRAEILSKRNRGNVLFEIKQITSNVLLDEAENLTGILDLFVRQIGYVGIGDRWQKITQTAANKIIVFVLTKDLAYSSKIMQVEEAEKISHQIFDLFQHTCNFFY</sequence>
<evidence type="ECO:0000313" key="2">
    <source>
        <dbReference type="Proteomes" id="UP000062645"/>
    </source>
</evidence>
<accession>A0A0M4ST17</accession>
<name>A0A0M4ST17_9NOSO</name>
<keyword evidence="2" id="KW-1185">Reference proteome</keyword>
<dbReference type="EMBL" id="CP012036">
    <property type="protein sequence ID" value="ALF54378.1"/>
    <property type="molecule type" value="Genomic_DNA"/>
</dbReference>
<dbReference type="OrthoDB" id="513981at2"/>
<dbReference type="AlphaFoldDB" id="A0A0M4ST17"/>
<protein>
    <submittedName>
        <fullName evidence="1">Uncharacterized protein</fullName>
    </submittedName>
</protein>
<evidence type="ECO:0000313" key="1">
    <source>
        <dbReference type="EMBL" id="ALF54378.1"/>
    </source>
</evidence>
<dbReference type="RefSeq" id="WP_062294906.1">
    <property type="nucleotide sequence ID" value="NZ_CP012036.1"/>
</dbReference>
<dbReference type="Proteomes" id="UP000062645">
    <property type="component" value="Chromosome"/>
</dbReference>
<dbReference type="KEGG" id="npz:ACX27_18500"/>